<dbReference type="GO" id="GO:0006805">
    <property type="term" value="P:xenobiotic metabolic process"/>
    <property type="evidence" value="ECO:0007669"/>
    <property type="project" value="TreeGrafter"/>
</dbReference>
<sequence length="218" mass="24848">MVVNLGTTISPVLLMEMSVPYFSPVLLHFVAGIIFANGHTWKQQRRFSLMALRNLGLGKKSLEAWIQEEACCLIEVFAREREAATCQRLLRGSQAMAEFHDTAWPQVKDDPLSMFERVQEELDAVIGQSYGIEYNDQTIPPYTNAVLHEIMCCSSISTVGFMCKRTQDTALLQNYPKFNPDNFLDKDGNFVNREAFMLFSADYEHRFEPKKQQDGSSS</sequence>
<feature type="non-terminal residue" evidence="5">
    <location>
        <position position="218"/>
    </location>
</feature>
<keyword evidence="4" id="KW-1133">Transmembrane helix</keyword>
<comment type="similarity">
    <text evidence="1">Belongs to the cytochrome P450 family.</text>
</comment>
<dbReference type="GO" id="GO:0006082">
    <property type="term" value="P:organic acid metabolic process"/>
    <property type="evidence" value="ECO:0007669"/>
    <property type="project" value="TreeGrafter"/>
</dbReference>
<dbReference type="Gene3D" id="1.10.630.10">
    <property type="entry name" value="Cytochrome P450"/>
    <property type="match status" value="2"/>
</dbReference>
<keyword evidence="3" id="KW-0408">Iron</keyword>
<dbReference type="Pfam" id="PF00067">
    <property type="entry name" value="p450"/>
    <property type="match status" value="2"/>
</dbReference>
<organism evidence="5 6">
    <name type="scientific">Mycteria americana</name>
    <name type="common">Wood stork</name>
    <dbReference type="NCBI Taxonomy" id="33587"/>
    <lineage>
        <taxon>Eukaryota</taxon>
        <taxon>Metazoa</taxon>
        <taxon>Chordata</taxon>
        <taxon>Craniata</taxon>
        <taxon>Vertebrata</taxon>
        <taxon>Euteleostomi</taxon>
        <taxon>Archelosauria</taxon>
        <taxon>Archosauria</taxon>
        <taxon>Dinosauria</taxon>
        <taxon>Saurischia</taxon>
        <taxon>Theropoda</taxon>
        <taxon>Coelurosauria</taxon>
        <taxon>Aves</taxon>
        <taxon>Neognathae</taxon>
        <taxon>Neoaves</taxon>
        <taxon>Aequornithes</taxon>
        <taxon>Ciconiiformes</taxon>
        <taxon>Ciconiidae</taxon>
        <taxon>Mycteria</taxon>
    </lineage>
</organism>
<dbReference type="InterPro" id="IPR001128">
    <property type="entry name" value="Cyt_P450"/>
</dbReference>
<feature type="transmembrane region" description="Helical" evidence="4">
    <location>
        <begin position="20"/>
        <end position="38"/>
    </location>
</feature>
<accession>A0AAN7N1V3</accession>
<dbReference type="AlphaFoldDB" id="A0AAN7N1V3"/>
<dbReference type="PANTHER" id="PTHR24300:SF368">
    <property type="entry name" value="CYTOCHROME P450, FAMILY 2, SUBFAMILY AB, POLYPEPTIDE 1"/>
    <property type="match status" value="1"/>
</dbReference>
<dbReference type="GO" id="GO:0016712">
    <property type="term" value="F:oxidoreductase activity, acting on paired donors, with incorporation or reduction of molecular oxygen, reduced flavin or flavoprotein as one donor, and incorporation of one atom of oxygen"/>
    <property type="evidence" value="ECO:0007669"/>
    <property type="project" value="TreeGrafter"/>
</dbReference>
<evidence type="ECO:0000256" key="4">
    <source>
        <dbReference type="SAM" id="Phobius"/>
    </source>
</evidence>
<dbReference type="SUPFAM" id="SSF48264">
    <property type="entry name" value="Cytochrome P450"/>
    <property type="match status" value="1"/>
</dbReference>
<evidence type="ECO:0000256" key="2">
    <source>
        <dbReference type="ARBA" id="ARBA00022723"/>
    </source>
</evidence>
<dbReference type="InterPro" id="IPR050182">
    <property type="entry name" value="Cytochrome_P450_fam2"/>
</dbReference>
<dbReference type="Proteomes" id="UP001333110">
    <property type="component" value="Unassembled WGS sequence"/>
</dbReference>
<protein>
    <submittedName>
        <fullName evidence="5">Uncharacterized protein</fullName>
    </submittedName>
</protein>
<dbReference type="InterPro" id="IPR036396">
    <property type="entry name" value="Cyt_P450_sf"/>
</dbReference>
<gene>
    <name evidence="5" type="ORF">QYF61_020528</name>
</gene>
<keyword evidence="4" id="KW-0472">Membrane</keyword>
<evidence type="ECO:0000313" key="6">
    <source>
        <dbReference type="Proteomes" id="UP001333110"/>
    </source>
</evidence>
<dbReference type="PANTHER" id="PTHR24300">
    <property type="entry name" value="CYTOCHROME P450 508A4-RELATED"/>
    <property type="match status" value="1"/>
</dbReference>
<keyword evidence="6" id="KW-1185">Reference proteome</keyword>
<evidence type="ECO:0000313" key="5">
    <source>
        <dbReference type="EMBL" id="KAK4820153.1"/>
    </source>
</evidence>
<proteinExistence type="inferred from homology"/>
<evidence type="ECO:0000256" key="3">
    <source>
        <dbReference type="ARBA" id="ARBA00023004"/>
    </source>
</evidence>
<dbReference type="GO" id="GO:0020037">
    <property type="term" value="F:heme binding"/>
    <property type="evidence" value="ECO:0007669"/>
    <property type="project" value="InterPro"/>
</dbReference>
<name>A0AAN7N1V3_MYCAM</name>
<comment type="caution">
    <text evidence="5">The sequence shown here is derived from an EMBL/GenBank/DDBJ whole genome shotgun (WGS) entry which is preliminary data.</text>
</comment>
<dbReference type="GO" id="GO:0005737">
    <property type="term" value="C:cytoplasm"/>
    <property type="evidence" value="ECO:0007669"/>
    <property type="project" value="TreeGrafter"/>
</dbReference>
<dbReference type="GO" id="GO:0005506">
    <property type="term" value="F:iron ion binding"/>
    <property type="evidence" value="ECO:0007669"/>
    <property type="project" value="InterPro"/>
</dbReference>
<dbReference type="EMBL" id="JAUNZN010000006">
    <property type="protein sequence ID" value="KAK4820153.1"/>
    <property type="molecule type" value="Genomic_DNA"/>
</dbReference>
<evidence type="ECO:0000256" key="1">
    <source>
        <dbReference type="ARBA" id="ARBA00010617"/>
    </source>
</evidence>
<reference evidence="5 6" key="1">
    <citation type="journal article" date="2023" name="J. Hered.">
        <title>Chromosome-level genome of the wood stork (Mycteria americana) provides insight into avian chromosome evolution.</title>
        <authorList>
            <person name="Flamio R. Jr."/>
            <person name="Ramstad K.M."/>
        </authorList>
    </citation>
    <scope>NUCLEOTIDE SEQUENCE [LARGE SCALE GENOMIC DNA]</scope>
    <source>
        <strain evidence="5">JAX WOST 10</strain>
    </source>
</reference>
<keyword evidence="4" id="KW-0812">Transmembrane</keyword>
<keyword evidence="2" id="KW-0479">Metal-binding</keyword>